<evidence type="ECO:0000313" key="2">
    <source>
        <dbReference type="EMBL" id="KAF2806841.1"/>
    </source>
</evidence>
<dbReference type="EMBL" id="MU003706">
    <property type="protein sequence ID" value="KAF2806841.1"/>
    <property type="molecule type" value="Genomic_DNA"/>
</dbReference>
<evidence type="ECO:0000313" key="3">
    <source>
        <dbReference type="Proteomes" id="UP000504636"/>
    </source>
</evidence>
<dbReference type="RefSeq" id="XP_033573805.1">
    <property type="nucleotide sequence ID" value="XM_033728979.1"/>
</dbReference>
<dbReference type="GeneID" id="54469872"/>
<keyword evidence="3" id="KW-1185">Reference proteome</keyword>
<feature type="region of interest" description="Disordered" evidence="1">
    <location>
        <begin position="172"/>
        <end position="206"/>
    </location>
</feature>
<reference evidence="2 4" key="1">
    <citation type="journal article" date="2020" name="Stud. Mycol.">
        <title>101 Dothideomycetes genomes: a test case for predicting lifestyles and emergence of pathogens.</title>
        <authorList>
            <person name="Haridas S."/>
            <person name="Albert R."/>
            <person name="Binder M."/>
            <person name="Bloem J."/>
            <person name="Labutti K."/>
            <person name="Salamov A."/>
            <person name="Andreopoulos B."/>
            <person name="Baker S."/>
            <person name="Barry K."/>
            <person name="Bills G."/>
            <person name="Bluhm B."/>
            <person name="Cannon C."/>
            <person name="Castanera R."/>
            <person name="Culley D."/>
            <person name="Daum C."/>
            <person name="Ezra D."/>
            <person name="Gonzalez J."/>
            <person name="Henrissat B."/>
            <person name="Kuo A."/>
            <person name="Liang C."/>
            <person name="Lipzen A."/>
            <person name="Lutzoni F."/>
            <person name="Magnuson J."/>
            <person name="Mondo S."/>
            <person name="Nolan M."/>
            <person name="Ohm R."/>
            <person name="Pangilinan J."/>
            <person name="Park H.-J."/>
            <person name="Ramirez L."/>
            <person name="Alfaro M."/>
            <person name="Sun H."/>
            <person name="Tritt A."/>
            <person name="Yoshinaga Y."/>
            <person name="Zwiers L.-H."/>
            <person name="Turgeon B."/>
            <person name="Goodwin S."/>
            <person name="Spatafora J."/>
            <person name="Crous P."/>
            <person name="Grigoriev I."/>
        </authorList>
    </citation>
    <scope>NUCLEOTIDE SEQUENCE</scope>
    <source>
        <strain evidence="2 4">CBS 304.34</strain>
    </source>
</reference>
<dbReference type="AlphaFoldDB" id="A0A6A6YDD8"/>
<evidence type="ECO:0000313" key="4">
    <source>
        <dbReference type="RefSeq" id="XP_033573805.1"/>
    </source>
</evidence>
<organism evidence="2">
    <name type="scientific">Mytilinidion resinicola</name>
    <dbReference type="NCBI Taxonomy" id="574789"/>
    <lineage>
        <taxon>Eukaryota</taxon>
        <taxon>Fungi</taxon>
        <taxon>Dikarya</taxon>
        <taxon>Ascomycota</taxon>
        <taxon>Pezizomycotina</taxon>
        <taxon>Dothideomycetes</taxon>
        <taxon>Pleosporomycetidae</taxon>
        <taxon>Mytilinidiales</taxon>
        <taxon>Mytilinidiaceae</taxon>
        <taxon>Mytilinidion</taxon>
    </lineage>
</organism>
<gene>
    <name evidence="2 4" type="ORF">BDZ99DRAFT_86396</name>
</gene>
<reference evidence="4" key="3">
    <citation type="submission" date="2025-04" db="UniProtKB">
        <authorList>
            <consortium name="RefSeq"/>
        </authorList>
    </citation>
    <scope>IDENTIFICATION</scope>
    <source>
        <strain evidence="4">CBS 304.34</strain>
    </source>
</reference>
<dbReference type="Proteomes" id="UP000504636">
    <property type="component" value="Unplaced"/>
</dbReference>
<protein>
    <submittedName>
        <fullName evidence="2 4">Uncharacterized protein</fullName>
    </submittedName>
</protein>
<evidence type="ECO:0000256" key="1">
    <source>
        <dbReference type="SAM" id="MobiDB-lite"/>
    </source>
</evidence>
<sequence>MASMAGFRDQGCGWACGCHLGASISTRRRAARNRSGGFWPRAVSRRPRAFSTPAASAAGAAVPRGCRPGGFCAINTCGTAPKHRPQLPVQQHREEWHWAPAMALRGVDERDSTRRASSKACSGALRHVSRRLRRPIDVPIQPSALPMLPSGLRPGRRAEADALLVLSGQLHHGSSSQQGAAVPGLVESAPESGGWMPSLPTLPLLQ</sequence>
<accession>A0A6A6YDD8</accession>
<name>A0A6A6YDD8_9PEZI</name>
<proteinExistence type="predicted"/>
<reference evidence="4" key="2">
    <citation type="submission" date="2020-04" db="EMBL/GenBank/DDBJ databases">
        <authorList>
            <consortium name="NCBI Genome Project"/>
        </authorList>
    </citation>
    <scope>NUCLEOTIDE SEQUENCE</scope>
    <source>
        <strain evidence="4">CBS 304.34</strain>
    </source>
</reference>